<sequence length="156" mass="16690">MSGFNARSGLGLIPAILAALALRRSGVLPKRAEAAEEAHGFEPGYEETDVQVGRTALVMGALAGSALLAVALMLWFLTSYSAHERRSQPALTPQQTARVNPPAPNLQPDPFADIDRLRSADAARLDGYAYTDAARRRARIPIDRAMALTVGRALDP</sequence>
<keyword evidence="2" id="KW-1133">Transmembrane helix</keyword>
<feature type="transmembrane region" description="Helical" evidence="2">
    <location>
        <begin position="58"/>
        <end position="77"/>
    </location>
</feature>
<dbReference type="EMBL" id="VZZJ01000006">
    <property type="protein sequence ID" value="KAB1073941.1"/>
    <property type="molecule type" value="Genomic_DNA"/>
</dbReference>
<dbReference type="RefSeq" id="WP_150962984.1">
    <property type="nucleotide sequence ID" value="NZ_VZZJ01000006.1"/>
</dbReference>
<feature type="region of interest" description="Disordered" evidence="1">
    <location>
        <begin position="87"/>
        <end position="108"/>
    </location>
</feature>
<evidence type="ECO:0000256" key="1">
    <source>
        <dbReference type="SAM" id="MobiDB-lite"/>
    </source>
</evidence>
<accession>A0A6N6MXK4</accession>
<proteinExistence type="predicted"/>
<evidence type="ECO:0000313" key="3">
    <source>
        <dbReference type="EMBL" id="KAB1073941.1"/>
    </source>
</evidence>
<name>A0A6N6MXK4_9HYPH</name>
<keyword evidence="2" id="KW-0472">Membrane</keyword>
<protein>
    <submittedName>
        <fullName evidence="3">Uncharacterized protein</fullName>
    </submittedName>
</protein>
<reference evidence="3 4" key="1">
    <citation type="submission" date="2019-09" db="EMBL/GenBank/DDBJ databases">
        <title>YIM 132548 draft genome.</title>
        <authorList>
            <person name="Jiang L."/>
        </authorList>
    </citation>
    <scope>NUCLEOTIDE SEQUENCE [LARGE SCALE GENOMIC DNA]</scope>
    <source>
        <strain evidence="3 4">YIM 132548</strain>
    </source>
</reference>
<evidence type="ECO:0000313" key="4">
    <source>
        <dbReference type="Proteomes" id="UP000441523"/>
    </source>
</evidence>
<evidence type="ECO:0000256" key="2">
    <source>
        <dbReference type="SAM" id="Phobius"/>
    </source>
</evidence>
<keyword evidence="4" id="KW-1185">Reference proteome</keyword>
<gene>
    <name evidence="3" type="ORF">F6X51_09420</name>
</gene>
<keyword evidence="2" id="KW-0812">Transmembrane</keyword>
<organism evidence="3 4">
    <name type="scientific">Methylobacterium planeticum</name>
    <dbReference type="NCBI Taxonomy" id="2615211"/>
    <lineage>
        <taxon>Bacteria</taxon>
        <taxon>Pseudomonadati</taxon>
        <taxon>Pseudomonadota</taxon>
        <taxon>Alphaproteobacteria</taxon>
        <taxon>Hyphomicrobiales</taxon>
        <taxon>Methylobacteriaceae</taxon>
        <taxon>Methylobacterium</taxon>
    </lineage>
</organism>
<feature type="compositionally biased region" description="Polar residues" evidence="1">
    <location>
        <begin position="89"/>
        <end position="98"/>
    </location>
</feature>
<dbReference type="AlphaFoldDB" id="A0A6N6MXK4"/>
<comment type="caution">
    <text evidence="3">The sequence shown here is derived from an EMBL/GenBank/DDBJ whole genome shotgun (WGS) entry which is preliminary data.</text>
</comment>
<dbReference type="Proteomes" id="UP000441523">
    <property type="component" value="Unassembled WGS sequence"/>
</dbReference>